<dbReference type="EMBL" id="BJZP01000004">
    <property type="protein sequence ID" value="GEO84260.1"/>
    <property type="molecule type" value="Genomic_DNA"/>
</dbReference>
<feature type="domain" description="Amidase" evidence="1">
    <location>
        <begin position="22"/>
        <end position="435"/>
    </location>
</feature>
<name>A0A512HFV0_9HYPH</name>
<dbReference type="RefSeq" id="WP_147179043.1">
    <property type="nucleotide sequence ID" value="NZ_BJZP01000004.1"/>
</dbReference>
<dbReference type="OrthoDB" id="9814821at2"/>
<proteinExistence type="predicted"/>
<dbReference type="AlphaFoldDB" id="A0A512HFV0"/>
<dbReference type="SUPFAM" id="SSF75304">
    <property type="entry name" value="Amidase signature (AS) enzymes"/>
    <property type="match status" value="1"/>
</dbReference>
<dbReference type="InterPro" id="IPR000120">
    <property type="entry name" value="Amidase"/>
</dbReference>
<comment type="caution">
    <text evidence="2">The sequence shown here is derived from an EMBL/GenBank/DDBJ whole genome shotgun (WGS) entry which is preliminary data.</text>
</comment>
<dbReference type="GO" id="GO:0003824">
    <property type="term" value="F:catalytic activity"/>
    <property type="evidence" value="ECO:0007669"/>
    <property type="project" value="InterPro"/>
</dbReference>
<dbReference type="NCBIfam" id="NF005686">
    <property type="entry name" value="PRK07486.1"/>
    <property type="match status" value="1"/>
</dbReference>
<evidence type="ECO:0000313" key="3">
    <source>
        <dbReference type="Proteomes" id="UP000321717"/>
    </source>
</evidence>
<dbReference type="InterPro" id="IPR036928">
    <property type="entry name" value="AS_sf"/>
</dbReference>
<evidence type="ECO:0000259" key="1">
    <source>
        <dbReference type="Pfam" id="PF01425"/>
    </source>
</evidence>
<dbReference type="PANTHER" id="PTHR11895:SF76">
    <property type="entry name" value="INDOLEACETAMIDE HYDROLASE"/>
    <property type="match status" value="1"/>
</dbReference>
<organism evidence="2 3">
    <name type="scientific">Ciceribacter naphthalenivorans</name>
    <dbReference type="NCBI Taxonomy" id="1118451"/>
    <lineage>
        <taxon>Bacteria</taxon>
        <taxon>Pseudomonadati</taxon>
        <taxon>Pseudomonadota</taxon>
        <taxon>Alphaproteobacteria</taxon>
        <taxon>Hyphomicrobiales</taxon>
        <taxon>Rhizobiaceae</taxon>
        <taxon>Ciceribacter</taxon>
    </lineage>
</organism>
<dbReference type="PANTHER" id="PTHR11895">
    <property type="entry name" value="TRANSAMIDASE"/>
    <property type="match status" value="1"/>
</dbReference>
<dbReference type="Pfam" id="PF01425">
    <property type="entry name" value="Amidase"/>
    <property type="match status" value="1"/>
</dbReference>
<protein>
    <submittedName>
        <fullName evidence="2">Amidase</fullName>
    </submittedName>
</protein>
<dbReference type="Proteomes" id="UP000321717">
    <property type="component" value="Unassembled WGS sequence"/>
</dbReference>
<keyword evidence="3" id="KW-1185">Reference proteome</keyword>
<reference evidence="2 3" key="1">
    <citation type="submission" date="2019-07" db="EMBL/GenBank/DDBJ databases">
        <title>Whole genome shotgun sequence of Rhizobium naphthalenivorans NBRC 107585.</title>
        <authorList>
            <person name="Hosoyama A."/>
            <person name="Uohara A."/>
            <person name="Ohji S."/>
            <person name="Ichikawa N."/>
        </authorList>
    </citation>
    <scope>NUCLEOTIDE SEQUENCE [LARGE SCALE GENOMIC DNA]</scope>
    <source>
        <strain evidence="2 3">NBRC 107585</strain>
    </source>
</reference>
<gene>
    <name evidence="2" type="ORF">RNA01_11920</name>
</gene>
<dbReference type="InterPro" id="IPR023631">
    <property type="entry name" value="Amidase_dom"/>
</dbReference>
<dbReference type="Gene3D" id="3.90.1300.10">
    <property type="entry name" value="Amidase signature (AS) domain"/>
    <property type="match status" value="1"/>
</dbReference>
<evidence type="ECO:0000313" key="2">
    <source>
        <dbReference type="EMBL" id="GEO84260.1"/>
    </source>
</evidence>
<sequence length="455" mass="48855">MIKEDATYQLAALRAGTISPRELMEETLDRIADVNPGINAIVALREREILLEEAERARPGLLQGLPMAIKDLAETAGIVTSYGSPVFKDNVPAKDSPMVARLRKAGAVIIGKTNTPEFGLGSHSYNPVYGVTRNPFDQTRSAGGSSGGAGAALASRMVALADGSDMMGSLRNPAGWNNVFGFRPSYGLVASGGPGDMFLSQLSTDGPMARSMRDLELLLGIQSEYDPSHPHSSGPYRPGAPTAKLTIGWLGDWGGAYRMEPGVLDLCENAVQVLEGLGHSVKVMAPPFPAEALWEAWTLLRSWSIAGDLGSLLQQPHDLLKPELRWEIERGLAATAEAVQKASEIRSDWFRCRAEMEVDILALPSAQMFPFDARLSWPDAIGGTTMDTYHRWMEVVVPASLIGLPALCVPAGFGDAGTPMGLQLIGRRGRDADVLALGREYESATNWIAQEPAFG</sequence>
<accession>A0A512HFV0</accession>